<organism evidence="1 2">
    <name type="scientific">Monoraphidium neglectum</name>
    <dbReference type="NCBI Taxonomy" id="145388"/>
    <lineage>
        <taxon>Eukaryota</taxon>
        <taxon>Viridiplantae</taxon>
        <taxon>Chlorophyta</taxon>
        <taxon>core chlorophytes</taxon>
        <taxon>Chlorophyceae</taxon>
        <taxon>CS clade</taxon>
        <taxon>Sphaeropleales</taxon>
        <taxon>Selenastraceae</taxon>
        <taxon>Monoraphidium</taxon>
    </lineage>
</organism>
<reference evidence="1 2" key="1">
    <citation type="journal article" date="2013" name="BMC Genomics">
        <title>Reconstruction of the lipid metabolism for the microalga Monoraphidium neglectum from its genome sequence reveals characteristics suitable for biofuel production.</title>
        <authorList>
            <person name="Bogen C."/>
            <person name="Al-Dilaimi A."/>
            <person name="Albersmeier A."/>
            <person name="Wichmann J."/>
            <person name="Grundmann M."/>
            <person name="Rupp O."/>
            <person name="Lauersen K.J."/>
            <person name="Blifernez-Klassen O."/>
            <person name="Kalinowski J."/>
            <person name="Goesmann A."/>
            <person name="Mussgnug J.H."/>
            <person name="Kruse O."/>
        </authorList>
    </citation>
    <scope>NUCLEOTIDE SEQUENCE [LARGE SCALE GENOMIC DNA]</scope>
    <source>
        <strain evidence="1 2">SAG 48.87</strain>
    </source>
</reference>
<dbReference type="Proteomes" id="UP000054498">
    <property type="component" value="Unassembled WGS sequence"/>
</dbReference>
<gene>
    <name evidence="1" type="ORF">MNEG_12020</name>
</gene>
<dbReference type="EMBL" id="KK103236">
    <property type="protein sequence ID" value="KIY95940.1"/>
    <property type="molecule type" value="Genomic_DNA"/>
</dbReference>
<sequence length="234" mass="23944">MQYNTCKALEANRGLDTAGSTVFCPNDGAFVEFARDVGFKGADPEALLLVKVPAASLKALPAYAQAGRSKLLIAYNIADMDGAPHNDDADSDNTQNGDVDVEGTDLTFDGTFVKGTSKYVIHPTGRVIVPASNLQPLRLVRAQALGIPTGPAAAAAAMTPAVAAAITAASVAATQVTLCKQTVGVDLQGATAFRPTNGVGSRGRGPEVCEAGGWEMNQFSSCSSGPIFSEPAVG</sequence>
<evidence type="ECO:0000313" key="1">
    <source>
        <dbReference type="EMBL" id="KIY95940.1"/>
    </source>
</evidence>
<keyword evidence="2" id="KW-1185">Reference proteome</keyword>
<evidence type="ECO:0000313" key="2">
    <source>
        <dbReference type="Proteomes" id="UP000054498"/>
    </source>
</evidence>
<accession>A0A0D2MM92</accession>
<dbReference type="RefSeq" id="XP_013894960.1">
    <property type="nucleotide sequence ID" value="XM_014039506.1"/>
</dbReference>
<dbReference type="GeneID" id="25729341"/>
<dbReference type="AlphaFoldDB" id="A0A0D2MM92"/>
<evidence type="ECO:0008006" key="3">
    <source>
        <dbReference type="Google" id="ProtNLM"/>
    </source>
</evidence>
<proteinExistence type="predicted"/>
<dbReference type="OrthoDB" id="286301at2759"/>
<protein>
    <recommendedName>
        <fullName evidence="3">FAS1 domain-containing protein</fullName>
    </recommendedName>
</protein>
<name>A0A0D2MM92_9CHLO</name>
<dbReference type="KEGG" id="mng:MNEG_12020"/>